<sequence length="344" mass="41204">MNYINFHSTIHDELDNIDNYIEYLKLSKEIILVSGELNNSKYISKVELVRQYKARFEYKSILISLYGLIEKTIEDFFTLHIGFININTKIYRTLSSSFQEQYPLASLNLLKIIYENRTTKYNYLQVHDGLDNLTSCIQNKKRYKLNSEAFISQAGSNYKHQKINELFNKSEIKITENIQKNKRFKKYIQEKKLQRDYFKIINNLVDRRNIIAHGAEEADLLNLDDLKNYAEYLRYYLFALYETILSAELAKTIQQYKEIGLIDVYNGKIIAFSIKNYKIKKGDYIIVKHEDIYYRFEIIELEKDHIQYDELQIRRTLTNISVKIDSNFRLRNTIHFKYFILIKP</sequence>
<accession>A0AA92FEF2</accession>
<evidence type="ECO:0000313" key="2">
    <source>
        <dbReference type="EMBL" id="QIR74748.1"/>
    </source>
</evidence>
<dbReference type="InterPro" id="IPR041519">
    <property type="entry name" value="HEPN_RiboL-PSP"/>
</dbReference>
<dbReference type="Proteomes" id="UP000502831">
    <property type="component" value="Chromosome"/>
</dbReference>
<proteinExistence type="predicted"/>
<dbReference type="Pfam" id="PF18735">
    <property type="entry name" value="HEPN_RiboL-PSP"/>
    <property type="match status" value="1"/>
</dbReference>
<gene>
    <name evidence="2" type="ORF">FA584_00340</name>
</gene>
<protein>
    <recommendedName>
        <fullName evidence="1">RiboL-PSP-HEPN domain-containing protein</fullName>
    </recommendedName>
</protein>
<name>A0AA92FEF2_9BACT</name>
<reference evidence="2 3" key="1">
    <citation type="journal article" date="2017" name="Environ. Sci. Technol.">
        <title>Organohalide Respiration with Chlorinated Ethenes under Low pH Conditions.</title>
        <authorList>
            <person name="Yang Y."/>
            <person name="Capiro N.L."/>
            <person name="Marcet T.F."/>
            <person name="Yan J."/>
            <person name="Pennell K.D."/>
            <person name="Loffler F.E."/>
        </authorList>
    </citation>
    <scope>NUCLEOTIDE SEQUENCE [LARGE SCALE GENOMIC DNA]</scope>
    <source>
        <strain evidence="2 3">ACSDCE</strain>
    </source>
</reference>
<dbReference type="RefSeq" id="WP_167748980.1">
    <property type="nucleotide sequence ID" value="NZ_CP039734.2"/>
</dbReference>
<dbReference type="EMBL" id="CP039734">
    <property type="protein sequence ID" value="QIR74748.1"/>
    <property type="molecule type" value="Genomic_DNA"/>
</dbReference>
<feature type="domain" description="RiboL-PSP-HEPN" evidence="1">
    <location>
        <begin position="59"/>
        <end position="244"/>
    </location>
</feature>
<organism evidence="2 3">
    <name type="scientific">Sulfurospirillum diekertiae</name>
    <dbReference type="NCBI Taxonomy" id="1854492"/>
    <lineage>
        <taxon>Bacteria</taxon>
        <taxon>Pseudomonadati</taxon>
        <taxon>Campylobacterota</taxon>
        <taxon>Epsilonproteobacteria</taxon>
        <taxon>Campylobacterales</taxon>
        <taxon>Sulfurospirillaceae</taxon>
        <taxon>Sulfurospirillum</taxon>
    </lineage>
</organism>
<evidence type="ECO:0000313" key="3">
    <source>
        <dbReference type="Proteomes" id="UP000502831"/>
    </source>
</evidence>
<evidence type="ECO:0000259" key="1">
    <source>
        <dbReference type="Pfam" id="PF18735"/>
    </source>
</evidence>
<dbReference type="AlphaFoldDB" id="A0AA92FEF2"/>